<dbReference type="PANTHER" id="PTHR11138:SF5">
    <property type="entry name" value="METHIONYL-TRNA FORMYLTRANSFERASE, MITOCHONDRIAL"/>
    <property type="match status" value="1"/>
</dbReference>
<dbReference type="PANTHER" id="PTHR11138">
    <property type="entry name" value="METHIONYL-TRNA FORMYLTRANSFERASE"/>
    <property type="match status" value="1"/>
</dbReference>
<dbReference type="InterPro" id="IPR011034">
    <property type="entry name" value="Formyl_transferase-like_C_sf"/>
</dbReference>
<sequence>MRLLFAGSPAPAVPSLEALLASRHEVAAVLTRPDARVGRGRTLTPSPVAAAARAHGIPVLTPRTLRDADVQAEIAALEVDAAPVVAYGVLVPPALLDVPRHGWVNLHFSVLPAWRGAAPVQHAVMAGDEVTGASTFRLEEGLDTGPVLGTLTEVVRPRDTSGELLGRLAVAGADLLVRTLDALEDGVLVPVPQPAEGVSHAPKLGPEDARVRWWQPAHVVDRRVRGCTPAPGAWTTLPDGARLGLGPVVPVPEVADLAPGELRATKQEVLVGTGSGAVRLGEVVPTGRRPMAAADWARGARPAPGTVLGGTPDDAPSTAGVPS</sequence>
<dbReference type="AlphaFoldDB" id="A0A4P7SHD2"/>
<evidence type="ECO:0000256" key="1">
    <source>
        <dbReference type="ARBA" id="ARBA00010699"/>
    </source>
</evidence>
<dbReference type="RefSeq" id="WP_135972732.1">
    <property type="nucleotide sequence ID" value="NZ_CP039291.1"/>
</dbReference>
<dbReference type="EC" id="2.1.2.9" evidence="2 5"/>
<keyword evidence="4 5" id="KW-0648">Protein biosynthesis</keyword>
<dbReference type="InterPro" id="IPR044135">
    <property type="entry name" value="Met-tRNA-FMT_C"/>
</dbReference>
<dbReference type="FunFam" id="3.40.50.12230:FF:000001">
    <property type="entry name" value="Methionyl-tRNA formyltransferase"/>
    <property type="match status" value="1"/>
</dbReference>
<dbReference type="Proteomes" id="UP000296469">
    <property type="component" value="Chromosome"/>
</dbReference>
<dbReference type="HAMAP" id="MF_00182">
    <property type="entry name" value="Formyl_trans"/>
    <property type="match status" value="1"/>
</dbReference>
<feature type="domain" description="Formyl transferase C-terminal" evidence="8">
    <location>
        <begin position="203"/>
        <end position="300"/>
    </location>
</feature>
<comment type="similarity">
    <text evidence="1 5">Belongs to the Fmt family.</text>
</comment>
<comment type="function">
    <text evidence="5">Attaches a formyl group to the free amino group of methionyl-tRNA(fMet). The formyl group appears to play a dual role in the initiator identity of N-formylmethionyl-tRNA by promoting its recognition by IF2 and preventing the misappropriation of this tRNA by the elongation apparatus.</text>
</comment>
<feature type="domain" description="Formyl transferase N-terminal" evidence="7">
    <location>
        <begin position="7"/>
        <end position="180"/>
    </location>
</feature>
<dbReference type="NCBIfam" id="TIGR00460">
    <property type="entry name" value="fmt"/>
    <property type="match status" value="1"/>
</dbReference>
<dbReference type="CDD" id="cd08704">
    <property type="entry name" value="Met_tRNA_FMT_C"/>
    <property type="match status" value="1"/>
</dbReference>
<evidence type="ECO:0000256" key="6">
    <source>
        <dbReference type="SAM" id="MobiDB-lite"/>
    </source>
</evidence>
<feature type="region of interest" description="Disordered" evidence="6">
    <location>
        <begin position="297"/>
        <end position="323"/>
    </location>
</feature>
<dbReference type="GO" id="GO:0005829">
    <property type="term" value="C:cytosol"/>
    <property type="evidence" value="ECO:0007669"/>
    <property type="project" value="TreeGrafter"/>
</dbReference>
<dbReference type="InterPro" id="IPR005794">
    <property type="entry name" value="Fmt"/>
</dbReference>
<reference evidence="9 10" key="1">
    <citation type="submission" date="2019-04" db="EMBL/GenBank/DDBJ databases">
        <title>Isolation and identification of Cellulomonas shaoxiangyii sp. Nov. isolated from feces of the Tibetan antelopes (Pantholops hodgsonii) in the Qinghai-Tibet plateau of China.</title>
        <authorList>
            <person name="Tian Z."/>
        </authorList>
    </citation>
    <scope>NUCLEOTIDE SEQUENCE [LARGE SCALE GENOMIC DNA]</scope>
    <source>
        <strain evidence="9 10">Z28</strain>
    </source>
</reference>
<dbReference type="EMBL" id="CP039291">
    <property type="protein sequence ID" value="QCB93619.1"/>
    <property type="molecule type" value="Genomic_DNA"/>
</dbReference>
<dbReference type="Pfam" id="PF00551">
    <property type="entry name" value="Formyl_trans_N"/>
    <property type="match status" value="1"/>
</dbReference>
<evidence type="ECO:0000259" key="7">
    <source>
        <dbReference type="Pfam" id="PF00551"/>
    </source>
</evidence>
<protein>
    <recommendedName>
        <fullName evidence="2 5">Methionyl-tRNA formyltransferase</fullName>
        <ecNumber evidence="2 5">2.1.2.9</ecNumber>
    </recommendedName>
</protein>
<comment type="catalytic activity">
    <reaction evidence="5">
        <text>L-methionyl-tRNA(fMet) + (6R)-10-formyltetrahydrofolate = N-formyl-L-methionyl-tRNA(fMet) + (6S)-5,6,7,8-tetrahydrofolate + H(+)</text>
        <dbReference type="Rhea" id="RHEA:24380"/>
        <dbReference type="Rhea" id="RHEA-COMP:9952"/>
        <dbReference type="Rhea" id="RHEA-COMP:9953"/>
        <dbReference type="ChEBI" id="CHEBI:15378"/>
        <dbReference type="ChEBI" id="CHEBI:57453"/>
        <dbReference type="ChEBI" id="CHEBI:78530"/>
        <dbReference type="ChEBI" id="CHEBI:78844"/>
        <dbReference type="ChEBI" id="CHEBI:195366"/>
        <dbReference type="EC" id="2.1.2.9"/>
    </reaction>
</comment>
<dbReference type="GO" id="GO:0004479">
    <property type="term" value="F:methionyl-tRNA formyltransferase activity"/>
    <property type="evidence" value="ECO:0007669"/>
    <property type="project" value="UniProtKB-UniRule"/>
</dbReference>
<dbReference type="Gene3D" id="3.40.50.12230">
    <property type="match status" value="1"/>
</dbReference>
<dbReference type="Pfam" id="PF02911">
    <property type="entry name" value="Formyl_trans_C"/>
    <property type="match status" value="1"/>
</dbReference>
<feature type="binding site" evidence="5">
    <location>
        <begin position="109"/>
        <end position="112"/>
    </location>
    <ligand>
        <name>(6S)-5,6,7,8-tetrahydrofolate</name>
        <dbReference type="ChEBI" id="CHEBI:57453"/>
    </ligand>
</feature>
<dbReference type="InterPro" id="IPR002376">
    <property type="entry name" value="Formyl_transf_N"/>
</dbReference>
<dbReference type="CDD" id="cd08646">
    <property type="entry name" value="FMT_core_Met-tRNA-FMT_N"/>
    <property type="match status" value="1"/>
</dbReference>
<keyword evidence="10" id="KW-1185">Reference proteome</keyword>
<keyword evidence="3 5" id="KW-0808">Transferase</keyword>
<name>A0A4P7SHD2_9CELL</name>
<dbReference type="SUPFAM" id="SSF53328">
    <property type="entry name" value="Formyltransferase"/>
    <property type="match status" value="1"/>
</dbReference>
<dbReference type="InterPro" id="IPR036477">
    <property type="entry name" value="Formyl_transf_N_sf"/>
</dbReference>
<proteinExistence type="inferred from homology"/>
<evidence type="ECO:0000256" key="4">
    <source>
        <dbReference type="ARBA" id="ARBA00022917"/>
    </source>
</evidence>
<dbReference type="KEGG" id="celz:E5225_08640"/>
<evidence type="ECO:0000313" key="10">
    <source>
        <dbReference type="Proteomes" id="UP000296469"/>
    </source>
</evidence>
<organism evidence="9 10">
    <name type="scientific">Cellulomonas shaoxiangyii</name>
    <dbReference type="NCBI Taxonomy" id="2566013"/>
    <lineage>
        <taxon>Bacteria</taxon>
        <taxon>Bacillati</taxon>
        <taxon>Actinomycetota</taxon>
        <taxon>Actinomycetes</taxon>
        <taxon>Micrococcales</taxon>
        <taxon>Cellulomonadaceae</taxon>
        <taxon>Cellulomonas</taxon>
    </lineage>
</organism>
<dbReference type="OrthoDB" id="9802815at2"/>
<evidence type="ECO:0000313" key="9">
    <source>
        <dbReference type="EMBL" id="QCB93619.1"/>
    </source>
</evidence>
<evidence type="ECO:0000256" key="5">
    <source>
        <dbReference type="HAMAP-Rule" id="MF_00182"/>
    </source>
</evidence>
<dbReference type="InterPro" id="IPR041711">
    <property type="entry name" value="Met-tRNA-FMT_N"/>
</dbReference>
<gene>
    <name evidence="5" type="primary">fmt</name>
    <name evidence="9" type="ORF">E5225_08640</name>
</gene>
<dbReference type="SUPFAM" id="SSF50486">
    <property type="entry name" value="FMT C-terminal domain-like"/>
    <property type="match status" value="1"/>
</dbReference>
<evidence type="ECO:0000256" key="3">
    <source>
        <dbReference type="ARBA" id="ARBA00022679"/>
    </source>
</evidence>
<accession>A0A4P7SHD2</accession>
<evidence type="ECO:0000259" key="8">
    <source>
        <dbReference type="Pfam" id="PF02911"/>
    </source>
</evidence>
<evidence type="ECO:0000256" key="2">
    <source>
        <dbReference type="ARBA" id="ARBA00012261"/>
    </source>
</evidence>
<dbReference type="InterPro" id="IPR005793">
    <property type="entry name" value="Formyl_trans_C"/>
</dbReference>